<evidence type="ECO:0000259" key="1">
    <source>
        <dbReference type="Pfam" id="PF23162"/>
    </source>
</evidence>
<evidence type="ECO:0000313" key="2">
    <source>
        <dbReference type="EMBL" id="KXS18378.1"/>
    </source>
</evidence>
<dbReference type="AlphaFoldDB" id="A0A139ANS6"/>
<keyword evidence="3" id="KW-1185">Reference proteome</keyword>
<sequence length="415" mass="46230">MDGGTELAGQFAVPASEFPAFWQLYSAHVREKQRAFLTENVFRSPNHSVPIVRPFFDVDFPSLEEFTGLLDSTGLNSDAVAGVFLSCTRSALSEVLAEVPERNFECLVTRRRYPNHHKLHLHFPHIITSSGNNKIAAISARLFLQSSFSRLASDHGKVLRTVDWGKVVDDQVYASSLRLFGSLKPKDEDGASEYVLLEPIDPTNWAMGVRERRTGELSVDKLCSLSVRPDLTNAEQRRMVDEIEGEEFFMCTSGCKVARTLVLGTSDNGPPFIRVDNVSEQVARSILDYVGTLDGVPGTKKFQPSSIVGVPRDHFGKNVAVVMRPSQCPFDLHEGLVSPVFLLTNNGAFWRCRTCDYASSPSSTLCTTGYSPPGMDVVSVPKVVREMLDKREREGYLEQAAKWRKYNNSSVEVKR</sequence>
<gene>
    <name evidence="2" type="ORF">M427DRAFT_53770</name>
</gene>
<dbReference type="InterPro" id="IPR056443">
    <property type="entry name" value="AEP_C962R"/>
</dbReference>
<feature type="domain" description="C962R-like N-terminal AEP" evidence="1">
    <location>
        <begin position="8"/>
        <end position="188"/>
    </location>
</feature>
<organism evidence="2 3">
    <name type="scientific">Gonapodya prolifera (strain JEL478)</name>
    <name type="common">Monoblepharis prolifera</name>
    <dbReference type="NCBI Taxonomy" id="1344416"/>
    <lineage>
        <taxon>Eukaryota</taxon>
        <taxon>Fungi</taxon>
        <taxon>Fungi incertae sedis</taxon>
        <taxon>Chytridiomycota</taxon>
        <taxon>Chytridiomycota incertae sedis</taxon>
        <taxon>Monoblepharidomycetes</taxon>
        <taxon>Monoblepharidales</taxon>
        <taxon>Gonapodyaceae</taxon>
        <taxon>Gonapodya</taxon>
    </lineage>
</organism>
<dbReference type="EMBL" id="KQ965742">
    <property type="protein sequence ID" value="KXS18378.1"/>
    <property type="molecule type" value="Genomic_DNA"/>
</dbReference>
<reference evidence="2 3" key="1">
    <citation type="journal article" date="2015" name="Genome Biol. Evol.">
        <title>Phylogenomic analyses indicate that early fungi evolved digesting cell walls of algal ancestors of land plants.</title>
        <authorList>
            <person name="Chang Y."/>
            <person name="Wang S."/>
            <person name="Sekimoto S."/>
            <person name="Aerts A.L."/>
            <person name="Choi C."/>
            <person name="Clum A."/>
            <person name="LaButti K.M."/>
            <person name="Lindquist E.A."/>
            <person name="Yee Ngan C."/>
            <person name="Ohm R.A."/>
            <person name="Salamov A.A."/>
            <person name="Grigoriev I.V."/>
            <person name="Spatafora J.W."/>
            <person name="Berbee M.L."/>
        </authorList>
    </citation>
    <scope>NUCLEOTIDE SEQUENCE [LARGE SCALE GENOMIC DNA]</scope>
    <source>
        <strain evidence="2 3">JEL478</strain>
    </source>
</reference>
<dbReference type="Proteomes" id="UP000070544">
    <property type="component" value="Unassembled WGS sequence"/>
</dbReference>
<evidence type="ECO:0000313" key="3">
    <source>
        <dbReference type="Proteomes" id="UP000070544"/>
    </source>
</evidence>
<accession>A0A139ANS6</accession>
<protein>
    <recommendedName>
        <fullName evidence="1">C962R-like N-terminal AEP domain-containing protein</fullName>
    </recommendedName>
</protein>
<name>A0A139ANS6_GONPJ</name>
<proteinExistence type="predicted"/>
<dbReference type="Pfam" id="PF23162">
    <property type="entry name" value="AEP_C962R"/>
    <property type="match status" value="1"/>
</dbReference>